<proteinExistence type="predicted"/>
<feature type="compositionally biased region" description="Basic and acidic residues" evidence="1">
    <location>
        <begin position="147"/>
        <end position="168"/>
    </location>
</feature>
<name>A0A1L7XCA7_9HELO</name>
<dbReference type="AlphaFoldDB" id="A0A1L7XCA7"/>
<dbReference type="Proteomes" id="UP000184330">
    <property type="component" value="Unassembled WGS sequence"/>
</dbReference>
<evidence type="ECO:0000313" key="2">
    <source>
        <dbReference type="EMBL" id="CZR62607.1"/>
    </source>
</evidence>
<organism evidence="2 3">
    <name type="scientific">Phialocephala subalpina</name>
    <dbReference type="NCBI Taxonomy" id="576137"/>
    <lineage>
        <taxon>Eukaryota</taxon>
        <taxon>Fungi</taxon>
        <taxon>Dikarya</taxon>
        <taxon>Ascomycota</taxon>
        <taxon>Pezizomycotina</taxon>
        <taxon>Leotiomycetes</taxon>
        <taxon>Helotiales</taxon>
        <taxon>Mollisiaceae</taxon>
        <taxon>Phialocephala</taxon>
        <taxon>Phialocephala fortinii species complex</taxon>
    </lineage>
</organism>
<dbReference type="OrthoDB" id="10655604at2759"/>
<dbReference type="EMBL" id="FJOG01000021">
    <property type="protein sequence ID" value="CZR62607.1"/>
    <property type="molecule type" value="Genomic_DNA"/>
</dbReference>
<accession>A0A1L7XCA7</accession>
<feature type="region of interest" description="Disordered" evidence="1">
    <location>
        <begin position="118"/>
        <end position="175"/>
    </location>
</feature>
<evidence type="ECO:0000313" key="3">
    <source>
        <dbReference type="Proteomes" id="UP000184330"/>
    </source>
</evidence>
<protein>
    <submittedName>
        <fullName evidence="2">Uncharacterized protein</fullName>
    </submittedName>
</protein>
<feature type="compositionally biased region" description="Low complexity" evidence="1">
    <location>
        <begin position="1"/>
        <end position="16"/>
    </location>
</feature>
<keyword evidence="3" id="KW-1185">Reference proteome</keyword>
<evidence type="ECO:0000256" key="1">
    <source>
        <dbReference type="SAM" id="MobiDB-lite"/>
    </source>
</evidence>
<sequence>MSDTESTASFASAASSVPNADEPRSTRSWTSNIISALTNAGIPDEIPDSLIVGPLLPPTRRRTNRHRPATTPQVLRRRIHEHRSTQVVIGQLPSGEEIETTEEQWEELLAQLAGEKERKRKENRAARLRAERRRGLPGAEKRRCKYRALEESKLADRNGKGPEDEPAIHRSGGRFCSKDQWMAERRL</sequence>
<gene>
    <name evidence="2" type="ORF">PAC_12504</name>
</gene>
<reference evidence="2 3" key="1">
    <citation type="submission" date="2016-03" db="EMBL/GenBank/DDBJ databases">
        <authorList>
            <person name="Ploux O."/>
        </authorList>
    </citation>
    <scope>NUCLEOTIDE SEQUENCE [LARGE SCALE GENOMIC DNA]</scope>
    <source>
        <strain evidence="2 3">UAMH 11012</strain>
    </source>
</reference>
<feature type="region of interest" description="Disordered" evidence="1">
    <location>
        <begin position="1"/>
        <end position="27"/>
    </location>
</feature>